<dbReference type="SUPFAM" id="SSF48484">
    <property type="entry name" value="Lipoxigenase"/>
    <property type="match status" value="1"/>
</dbReference>
<accession>A0A2U1KSG3</accession>
<dbReference type="STRING" id="35608.A0A2U1KSG3"/>
<sequence>MDMLGNGQHKFFFVWELTQIGLVCKYDDSGMFGHNVFKAIWTENCFKGCLDMLFSKLLPMICPFLMPLIIWACLDMLFSKLLPMICPFLMPLIIWACCILHFRHTLYKFDAQSHRSLYGSMHLIFYNKQHTTRSLIVSGIGERPLLGMAVPDDAQPHRLRLLIEDYPYANDGLLIWSAIQELVKAYLSHFYPNKNGVISDTELYSWYSEAINVGHTDVNEANWWHKLCTPSKLTEILTILICT</sequence>
<dbReference type="InterPro" id="IPR013819">
    <property type="entry name" value="LipOase_C"/>
</dbReference>
<dbReference type="GO" id="GO:0034440">
    <property type="term" value="P:lipid oxidation"/>
    <property type="evidence" value="ECO:0007669"/>
    <property type="project" value="InterPro"/>
</dbReference>
<evidence type="ECO:0000313" key="6">
    <source>
        <dbReference type="EMBL" id="PWA39699.1"/>
    </source>
</evidence>
<dbReference type="EMBL" id="PKPP01014395">
    <property type="protein sequence ID" value="PWA39699.1"/>
    <property type="molecule type" value="Genomic_DNA"/>
</dbReference>
<dbReference type="PROSITE" id="PS51393">
    <property type="entry name" value="LIPOXYGENASE_3"/>
    <property type="match status" value="1"/>
</dbReference>
<proteinExistence type="predicted"/>
<evidence type="ECO:0000256" key="4">
    <source>
        <dbReference type="SAM" id="Phobius"/>
    </source>
</evidence>
<keyword evidence="4" id="KW-1133">Transmembrane helix</keyword>
<keyword evidence="2" id="KW-0223">Dioxygenase</keyword>
<gene>
    <name evidence="6" type="ORF">CTI12_AA568420</name>
</gene>
<protein>
    <submittedName>
        <fullName evidence="6">Lipase/lipooxygenase, PLAT/LH2</fullName>
    </submittedName>
</protein>
<evidence type="ECO:0000313" key="7">
    <source>
        <dbReference type="Proteomes" id="UP000245207"/>
    </source>
</evidence>
<dbReference type="AlphaFoldDB" id="A0A2U1KSG3"/>
<feature type="transmembrane region" description="Helical" evidence="4">
    <location>
        <begin position="57"/>
        <end position="74"/>
    </location>
</feature>
<dbReference type="Proteomes" id="UP000245207">
    <property type="component" value="Unassembled WGS sequence"/>
</dbReference>
<dbReference type="Gene3D" id="1.20.245.10">
    <property type="entry name" value="Lipoxygenase-1, Domain 5"/>
    <property type="match status" value="1"/>
</dbReference>
<dbReference type="GO" id="GO:0046872">
    <property type="term" value="F:metal ion binding"/>
    <property type="evidence" value="ECO:0007669"/>
    <property type="project" value="UniProtKB-KW"/>
</dbReference>
<dbReference type="Pfam" id="PF00305">
    <property type="entry name" value="Lipoxygenase"/>
    <property type="match status" value="1"/>
</dbReference>
<keyword evidence="4" id="KW-0812">Transmembrane</keyword>
<dbReference type="OrthoDB" id="407298at2759"/>
<keyword evidence="4" id="KW-0472">Membrane</keyword>
<reference evidence="6 7" key="1">
    <citation type="journal article" date="2018" name="Mol. Plant">
        <title>The genome of Artemisia annua provides insight into the evolution of Asteraceae family and artemisinin biosynthesis.</title>
        <authorList>
            <person name="Shen Q."/>
            <person name="Zhang L."/>
            <person name="Liao Z."/>
            <person name="Wang S."/>
            <person name="Yan T."/>
            <person name="Shi P."/>
            <person name="Liu M."/>
            <person name="Fu X."/>
            <person name="Pan Q."/>
            <person name="Wang Y."/>
            <person name="Lv Z."/>
            <person name="Lu X."/>
            <person name="Zhang F."/>
            <person name="Jiang W."/>
            <person name="Ma Y."/>
            <person name="Chen M."/>
            <person name="Hao X."/>
            <person name="Li L."/>
            <person name="Tang Y."/>
            <person name="Lv G."/>
            <person name="Zhou Y."/>
            <person name="Sun X."/>
            <person name="Brodelius P.E."/>
            <person name="Rose J.K.C."/>
            <person name="Tang K."/>
        </authorList>
    </citation>
    <scope>NUCLEOTIDE SEQUENCE [LARGE SCALE GENOMIC DNA]</scope>
    <source>
        <strain evidence="7">cv. Huhao1</strain>
        <tissue evidence="6">Leaf</tissue>
    </source>
</reference>
<organism evidence="6 7">
    <name type="scientific">Artemisia annua</name>
    <name type="common">Sweet wormwood</name>
    <dbReference type="NCBI Taxonomy" id="35608"/>
    <lineage>
        <taxon>Eukaryota</taxon>
        <taxon>Viridiplantae</taxon>
        <taxon>Streptophyta</taxon>
        <taxon>Embryophyta</taxon>
        <taxon>Tracheophyta</taxon>
        <taxon>Spermatophyta</taxon>
        <taxon>Magnoliopsida</taxon>
        <taxon>eudicotyledons</taxon>
        <taxon>Gunneridae</taxon>
        <taxon>Pentapetalae</taxon>
        <taxon>asterids</taxon>
        <taxon>campanulids</taxon>
        <taxon>Asterales</taxon>
        <taxon>Asteraceae</taxon>
        <taxon>Asteroideae</taxon>
        <taxon>Anthemideae</taxon>
        <taxon>Artemisiinae</taxon>
        <taxon>Artemisia</taxon>
    </lineage>
</organism>
<dbReference type="GO" id="GO:0016702">
    <property type="term" value="F:oxidoreductase activity, acting on single donors with incorporation of molecular oxygen, incorporation of two atoms of oxygen"/>
    <property type="evidence" value="ECO:0007669"/>
    <property type="project" value="InterPro"/>
</dbReference>
<evidence type="ECO:0000259" key="5">
    <source>
        <dbReference type="PROSITE" id="PS51393"/>
    </source>
</evidence>
<evidence type="ECO:0000256" key="3">
    <source>
        <dbReference type="ARBA" id="ARBA00023002"/>
    </source>
</evidence>
<feature type="transmembrane region" description="Helical" evidence="4">
    <location>
        <begin position="81"/>
        <end position="102"/>
    </location>
</feature>
<dbReference type="InterPro" id="IPR036226">
    <property type="entry name" value="LipOase_C_sf"/>
</dbReference>
<dbReference type="PANTHER" id="PTHR11771">
    <property type="entry name" value="LIPOXYGENASE"/>
    <property type="match status" value="1"/>
</dbReference>
<dbReference type="InterPro" id="IPR000907">
    <property type="entry name" value="LipOase"/>
</dbReference>
<name>A0A2U1KSG3_ARTAN</name>
<comment type="caution">
    <text evidence="6">The sequence shown here is derived from an EMBL/GenBank/DDBJ whole genome shotgun (WGS) entry which is preliminary data.</text>
</comment>
<evidence type="ECO:0000256" key="2">
    <source>
        <dbReference type="ARBA" id="ARBA00022964"/>
    </source>
</evidence>
<keyword evidence="3" id="KW-0560">Oxidoreductase</keyword>
<keyword evidence="1" id="KW-0479">Metal-binding</keyword>
<keyword evidence="7" id="KW-1185">Reference proteome</keyword>
<evidence type="ECO:0000256" key="1">
    <source>
        <dbReference type="ARBA" id="ARBA00022723"/>
    </source>
</evidence>
<feature type="domain" description="Lipoxygenase" evidence="5">
    <location>
        <begin position="147"/>
        <end position="243"/>
    </location>
</feature>